<name>A0ABQ5KF14_9EUKA</name>
<keyword evidence="1" id="KW-0812">Transmembrane</keyword>
<comment type="caution">
    <text evidence="2">The sequence shown here is derived from an EMBL/GenBank/DDBJ whole genome shotgun (WGS) entry which is preliminary data.</text>
</comment>
<reference evidence="2" key="1">
    <citation type="submission" date="2022-03" db="EMBL/GenBank/DDBJ databases">
        <title>Draft genome sequence of Aduncisulcus paluster, a free-living microaerophilic Fornicata.</title>
        <authorList>
            <person name="Yuyama I."/>
            <person name="Kume K."/>
            <person name="Tamura T."/>
            <person name="Inagaki Y."/>
            <person name="Hashimoto T."/>
        </authorList>
    </citation>
    <scope>NUCLEOTIDE SEQUENCE</scope>
    <source>
        <strain evidence="2">NY0171</strain>
    </source>
</reference>
<feature type="transmembrane region" description="Helical" evidence="1">
    <location>
        <begin position="106"/>
        <end position="125"/>
    </location>
</feature>
<accession>A0ABQ5KF14</accession>
<dbReference type="EMBL" id="BQXS01001351">
    <property type="protein sequence ID" value="GKT30526.1"/>
    <property type="molecule type" value="Genomic_DNA"/>
</dbReference>
<dbReference type="Proteomes" id="UP001057375">
    <property type="component" value="Unassembled WGS sequence"/>
</dbReference>
<feature type="transmembrane region" description="Helical" evidence="1">
    <location>
        <begin position="12"/>
        <end position="29"/>
    </location>
</feature>
<proteinExistence type="predicted"/>
<feature type="transmembrane region" description="Helical" evidence="1">
    <location>
        <begin position="189"/>
        <end position="208"/>
    </location>
</feature>
<feature type="non-terminal residue" evidence="2">
    <location>
        <position position="242"/>
    </location>
</feature>
<organism evidence="2 3">
    <name type="scientific">Aduncisulcus paluster</name>
    <dbReference type="NCBI Taxonomy" id="2918883"/>
    <lineage>
        <taxon>Eukaryota</taxon>
        <taxon>Metamonada</taxon>
        <taxon>Carpediemonas-like organisms</taxon>
        <taxon>Aduncisulcus</taxon>
    </lineage>
</organism>
<gene>
    <name evidence="2" type="ORF">ADUPG1_001548</name>
</gene>
<evidence type="ECO:0000313" key="2">
    <source>
        <dbReference type="EMBL" id="GKT30526.1"/>
    </source>
</evidence>
<sequence length="242" mass="26304">MQFPFSSLGMSTNPLVICSSILSLCLFISSESFPFLLSVASFWVIRMTSWISLILSFKSFTYSFISSPGVTSSRMVSSSSFSFSQLSRVPLAGFLKSPKSASYGDLPVILLTVVLITYCAIGISFSHSSLFFTRSAAPLMCLTTSWFVRSTIPFACGWSFNKSLTYWVPRSDRTLFGNPNRPNIPDIKASAASVAFALFVGTISVHLVKQSTITIRYLEPALLGVIGPTVSMAMVSKGVLTV</sequence>
<evidence type="ECO:0000313" key="3">
    <source>
        <dbReference type="Proteomes" id="UP001057375"/>
    </source>
</evidence>
<protein>
    <submittedName>
        <fullName evidence="2">Uncharacterized protein</fullName>
    </submittedName>
</protein>
<evidence type="ECO:0000256" key="1">
    <source>
        <dbReference type="SAM" id="Phobius"/>
    </source>
</evidence>
<keyword evidence="1" id="KW-0472">Membrane</keyword>
<keyword evidence="1" id="KW-1133">Transmembrane helix</keyword>
<keyword evidence="3" id="KW-1185">Reference proteome</keyword>